<dbReference type="EMBL" id="PVNP01000125">
    <property type="protein sequence ID" value="PRO73302.1"/>
    <property type="molecule type" value="Genomic_DNA"/>
</dbReference>
<dbReference type="OrthoDB" id="516834at2"/>
<evidence type="ECO:0000256" key="1">
    <source>
        <dbReference type="ARBA" id="ARBA00022649"/>
    </source>
</evidence>
<name>A0A2S9VA32_9ALTE</name>
<evidence type="ECO:0000313" key="3">
    <source>
        <dbReference type="Proteomes" id="UP000238949"/>
    </source>
</evidence>
<dbReference type="InterPro" id="IPR035093">
    <property type="entry name" value="RelE/ParE_toxin_dom_sf"/>
</dbReference>
<accession>A0A2S9VA32</accession>
<evidence type="ECO:0000313" key="2">
    <source>
        <dbReference type="EMBL" id="PRO73302.1"/>
    </source>
</evidence>
<keyword evidence="1" id="KW-1277">Toxin-antitoxin system</keyword>
<comment type="caution">
    <text evidence="2">The sequence shown here is derived from an EMBL/GenBank/DDBJ whole genome shotgun (WGS) entry which is preliminary data.</text>
</comment>
<dbReference type="AlphaFoldDB" id="A0A2S9VA32"/>
<keyword evidence="3" id="KW-1185">Reference proteome</keyword>
<organism evidence="2 3">
    <name type="scientific">Alteromonas alba</name>
    <dbReference type="NCBI Taxonomy" id="2079529"/>
    <lineage>
        <taxon>Bacteria</taxon>
        <taxon>Pseudomonadati</taxon>
        <taxon>Pseudomonadota</taxon>
        <taxon>Gammaproteobacteria</taxon>
        <taxon>Alteromonadales</taxon>
        <taxon>Alteromonadaceae</taxon>
        <taxon>Alteromonas/Salinimonas group</taxon>
        <taxon>Alteromonas</taxon>
    </lineage>
</organism>
<dbReference type="RefSeq" id="WP_105934820.1">
    <property type="nucleotide sequence ID" value="NZ_PVNP01000125.1"/>
</dbReference>
<dbReference type="Proteomes" id="UP000238949">
    <property type="component" value="Unassembled WGS sequence"/>
</dbReference>
<dbReference type="Pfam" id="PF05016">
    <property type="entry name" value="ParE_toxin"/>
    <property type="match status" value="1"/>
</dbReference>
<reference evidence="3" key="1">
    <citation type="journal article" date="2020" name="Int. J. Syst. Evol. Microbiol.">
        <title>Alteromonas alba sp. nov., a marine bacterium isolated from the seawater of the West Pacific Ocean.</title>
        <authorList>
            <person name="Sun C."/>
            <person name="Wu Y.-H."/>
            <person name="Xamxidin M."/>
            <person name="Cheng H."/>
            <person name="Xu X.-W."/>
        </authorList>
    </citation>
    <scope>NUCLEOTIDE SEQUENCE [LARGE SCALE GENOMIC DNA]</scope>
    <source>
        <strain evidence="3">190</strain>
    </source>
</reference>
<proteinExistence type="predicted"/>
<sequence>MNRYKLSLNAKQDLKRIYTYGFTEYGELQADKYFEGFFQTFEKIAMNLAAAQSVDHIRKGYRRCAYGVDSIYYRFNGVEVEIMAILGGQDVDEWL</sequence>
<gene>
    <name evidence="2" type="ORF">C6Y40_12135</name>
</gene>
<dbReference type="InterPro" id="IPR007712">
    <property type="entry name" value="RelE/ParE_toxin"/>
</dbReference>
<protein>
    <submittedName>
        <fullName evidence="2">Type II toxin-antitoxin system RelE/ParE family toxin</fullName>
    </submittedName>
</protein>
<dbReference type="Gene3D" id="3.30.2310.20">
    <property type="entry name" value="RelE-like"/>
    <property type="match status" value="1"/>
</dbReference>